<keyword evidence="2" id="KW-1185">Reference proteome</keyword>
<evidence type="ECO:0000313" key="2">
    <source>
        <dbReference type="Proteomes" id="UP000005239"/>
    </source>
</evidence>
<dbReference type="AlphaFoldDB" id="A0A454XLW8"/>
<protein>
    <submittedName>
        <fullName evidence="1">Uncharacterized protein</fullName>
    </submittedName>
</protein>
<dbReference type="EnsemblMetazoa" id="PPA36780.1">
    <property type="protein sequence ID" value="PPA36780.1"/>
    <property type="gene ID" value="WBGene00275149"/>
</dbReference>
<accession>A0A8R1YTF6</accession>
<proteinExistence type="predicted"/>
<reference evidence="1" key="2">
    <citation type="submission" date="2022-06" db="UniProtKB">
        <authorList>
            <consortium name="EnsemblMetazoa"/>
        </authorList>
    </citation>
    <scope>IDENTIFICATION</scope>
    <source>
        <strain evidence="1">PS312</strain>
    </source>
</reference>
<organism evidence="1 2">
    <name type="scientific">Pristionchus pacificus</name>
    <name type="common">Parasitic nematode worm</name>
    <dbReference type="NCBI Taxonomy" id="54126"/>
    <lineage>
        <taxon>Eukaryota</taxon>
        <taxon>Metazoa</taxon>
        <taxon>Ecdysozoa</taxon>
        <taxon>Nematoda</taxon>
        <taxon>Chromadorea</taxon>
        <taxon>Rhabditida</taxon>
        <taxon>Rhabditina</taxon>
        <taxon>Diplogasteromorpha</taxon>
        <taxon>Diplogasteroidea</taxon>
        <taxon>Neodiplogasteridae</taxon>
        <taxon>Pristionchus</taxon>
    </lineage>
</organism>
<dbReference type="Proteomes" id="UP000005239">
    <property type="component" value="Unassembled WGS sequence"/>
</dbReference>
<name>A0A454XLW8_PRIPA</name>
<reference evidence="2" key="1">
    <citation type="journal article" date="2008" name="Nat. Genet.">
        <title>The Pristionchus pacificus genome provides a unique perspective on nematode lifestyle and parasitism.</title>
        <authorList>
            <person name="Dieterich C."/>
            <person name="Clifton S.W."/>
            <person name="Schuster L.N."/>
            <person name="Chinwalla A."/>
            <person name="Delehaunty K."/>
            <person name="Dinkelacker I."/>
            <person name="Fulton L."/>
            <person name="Fulton R."/>
            <person name="Godfrey J."/>
            <person name="Minx P."/>
            <person name="Mitreva M."/>
            <person name="Roeseler W."/>
            <person name="Tian H."/>
            <person name="Witte H."/>
            <person name="Yang S.P."/>
            <person name="Wilson R.K."/>
            <person name="Sommer R.J."/>
        </authorList>
    </citation>
    <scope>NUCLEOTIDE SEQUENCE [LARGE SCALE GENOMIC DNA]</scope>
    <source>
        <strain evidence="2">PS312</strain>
    </source>
</reference>
<accession>A0A454XLW8</accession>
<gene>
    <name evidence="1" type="primary">WBGene00275149</name>
</gene>
<evidence type="ECO:0000313" key="1">
    <source>
        <dbReference type="EnsemblMetazoa" id="PPA36780.1"/>
    </source>
</evidence>
<sequence>MLKLLILSVAVLVVVLAGTAQEDACEKEVKVKMNSETDFSLKLAVGMAMIFQKLGNKSAMKTTYIGLSKANQDRVRNYYLVGACLPFQSKLDE</sequence>